<dbReference type="EMBL" id="DVHL01000039">
    <property type="protein sequence ID" value="HIR66174.1"/>
    <property type="molecule type" value="Genomic_DNA"/>
</dbReference>
<dbReference type="Proteomes" id="UP000824200">
    <property type="component" value="Unassembled WGS sequence"/>
</dbReference>
<reference evidence="1" key="2">
    <citation type="journal article" date="2021" name="PeerJ">
        <title>Extensive microbial diversity within the chicken gut microbiome revealed by metagenomics and culture.</title>
        <authorList>
            <person name="Gilroy R."/>
            <person name="Ravi A."/>
            <person name="Getino M."/>
            <person name="Pursley I."/>
            <person name="Horton D.L."/>
            <person name="Alikhan N.F."/>
            <person name="Baker D."/>
            <person name="Gharbi K."/>
            <person name="Hall N."/>
            <person name="Watson M."/>
            <person name="Adriaenssens E.M."/>
            <person name="Foster-Nyarko E."/>
            <person name="Jarju S."/>
            <person name="Secka A."/>
            <person name="Antonio M."/>
            <person name="Oren A."/>
            <person name="Chaudhuri R.R."/>
            <person name="La Ragione R."/>
            <person name="Hildebrand F."/>
            <person name="Pallen M.J."/>
        </authorList>
    </citation>
    <scope>NUCLEOTIDE SEQUENCE</scope>
    <source>
        <strain evidence="1">CHK121-14286</strain>
    </source>
</reference>
<dbReference type="AlphaFoldDB" id="A0A9D1E4K3"/>
<evidence type="ECO:0000313" key="2">
    <source>
        <dbReference type="Proteomes" id="UP000824200"/>
    </source>
</evidence>
<reference evidence="1" key="1">
    <citation type="submission" date="2020-10" db="EMBL/GenBank/DDBJ databases">
        <authorList>
            <person name="Gilroy R."/>
        </authorList>
    </citation>
    <scope>NUCLEOTIDE SEQUENCE</scope>
    <source>
        <strain evidence="1">CHK121-14286</strain>
    </source>
</reference>
<sequence>MKYDCAEEFNLAVIYSKLNGNRWEKTVKASCFFAERDELGLLQAKMSMMNFTSKNKRLSEQRR</sequence>
<evidence type="ECO:0000313" key="1">
    <source>
        <dbReference type="EMBL" id="HIR66174.1"/>
    </source>
</evidence>
<organism evidence="1 2">
    <name type="scientific">Candidatus Fimimonas gallinarum</name>
    <dbReference type="NCBI Taxonomy" id="2840821"/>
    <lineage>
        <taxon>Bacteria</taxon>
        <taxon>Pseudomonadati</taxon>
        <taxon>Myxococcota</taxon>
        <taxon>Myxococcia</taxon>
        <taxon>Myxococcales</taxon>
        <taxon>Cystobacterineae</taxon>
        <taxon>Myxococcaceae</taxon>
        <taxon>Myxococcaceae incertae sedis</taxon>
        <taxon>Candidatus Fimimonas</taxon>
    </lineage>
</organism>
<comment type="caution">
    <text evidence="1">The sequence shown here is derived from an EMBL/GenBank/DDBJ whole genome shotgun (WGS) entry which is preliminary data.</text>
</comment>
<name>A0A9D1E4K3_9BACT</name>
<accession>A0A9D1E4K3</accession>
<proteinExistence type="predicted"/>
<gene>
    <name evidence="1" type="ORF">IAC95_04790</name>
</gene>
<protein>
    <submittedName>
        <fullName evidence="1">Uncharacterized protein</fullName>
    </submittedName>
</protein>